<dbReference type="SUPFAM" id="SSF46785">
    <property type="entry name" value="Winged helix' DNA-binding domain"/>
    <property type="match status" value="1"/>
</dbReference>
<evidence type="ECO:0000256" key="8">
    <source>
        <dbReference type="PIRSR" id="PIRSR602481-2"/>
    </source>
</evidence>
<dbReference type="GO" id="GO:1900376">
    <property type="term" value="P:regulation of secondary metabolite biosynthetic process"/>
    <property type="evidence" value="ECO:0007669"/>
    <property type="project" value="TreeGrafter"/>
</dbReference>
<evidence type="ECO:0000256" key="2">
    <source>
        <dbReference type="ARBA" id="ARBA00022491"/>
    </source>
</evidence>
<keyword evidence="7" id="KW-0479">Metal-binding</keyword>
<keyword evidence="3 7" id="KW-0862">Zinc</keyword>
<evidence type="ECO:0000256" key="3">
    <source>
        <dbReference type="ARBA" id="ARBA00022833"/>
    </source>
</evidence>
<feature type="binding site" evidence="7">
    <location>
        <position position="166"/>
    </location>
    <ligand>
        <name>Zn(2+)</name>
        <dbReference type="ChEBI" id="CHEBI:29105"/>
    </ligand>
</feature>
<evidence type="ECO:0000256" key="6">
    <source>
        <dbReference type="ARBA" id="ARBA00023163"/>
    </source>
</evidence>
<accession>A0A6M4A7T6</accession>
<feature type="binding site" evidence="7">
    <location>
        <position position="163"/>
    </location>
    <ligand>
        <name>Zn(2+)</name>
        <dbReference type="ChEBI" id="CHEBI:29105"/>
    </ligand>
</feature>
<organism evidence="9 10">
    <name type="scientific">Undibacterium piscinae</name>
    <dbReference type="NCBI Taxonomy" id="2495591"/>
    <lineage>
        <taxon>Bacteria</taxon>
        <taxon>Pseudomonadati</taxon>
        <taxon>Pseudomonadota</taxon>
        <taxon>Betaproteobacteria</taxon>
        <taxon>Burkholderiales</taxon>
        <taxon>Oxalobacteraceae</taxon>
        <taxon>Undibacterium</taxon>
    </lineage>
</organism>
<dbReference type="GO" id="GO:0008270">
    <property type="term" value="F:zinc ion binding"/>
    <property type="evidence" value="ECO:0007669"/>
    <property type="project" value="TreeGrafter"/>
</dbReference>
<comment type="cofactor">
    <cofactor evidence="7">
        <name>Zn(2+)</name>
        <dbReference type="ChEBI" id="CHEBI:29105"/>
    </cofactor>
    <text evidence="7">Binds 1 zinc ion per subunit.</text>
</comment>
<protein>
    <submittedName>
        <fullName evidence="9">Transcriptional repressor</fullName>
    </submittedName>
</protein>
<dbReference type="GO" id="GO:0000976">
    <property type="term" value="F:transcription cis-regulatory region binding"/>
    <property type="evidence" value="ECO:0007669"/>
    <property type="project" value="TreeGrafter"/>
</dbReference>
<feature type="binding site" evidence="8">
    <location>
        <position position="136"/>
    </location>
    <ligand>
        <name>Fe cation</name>
        <dbReference type="ChEBI" id="CHEBI:24875"/>
    </ligand>
</feature>
<keyword evidence="2" id="KW-0678">Repressor</keyword>
<keyword evidence="8" id="KW-0408">Iron</keyword>
<keyword evidence="10" id="KW-1185">Reference proteome</keyword>
<evidence type="ECO:0000313" key="9">
    <source>
        <dbReference type="EMBL" id="QJQ06109.1"/>
    </source>
</evidence>
<evidence type="ECO:0000313" key="10">
    <source>
        <dbReference type="Proteomes" id="UP000274350"/>
    </source>
</evidence>
<evidence type="ECO:0000256" key="5">
    <source>
        <dbReference type="ARBA" id="ARBA00023125"/>
    </source>
</evidence>
<evidence type="ECO:0000256" key="1">
    <source>
        <dbReference type="ARBA" id="ARBA00007957"/>
    </source>
</evidence>
<evidence type="ECO:0000256" key="7">
    <source>
        <dbReference type="PIRSR" id="PIRSR602481-1"/>
    </source>
</evidence>
<gene>
    <name evidence="9" type="ORF">EJG51_009875</name>
</gene>
<dbReference type="PANTHER" id="PTHR33202:SF7">
    <property type="entry name" value="FERRIC UPTAKE REGULATION PROTEIN"/>
    <property type="match status" value="1"/>
</dbReference>
<dbReference type="GO" id="GO:0003700">
    <property type="term" value="F:DNA-binding transcription factor activity"/>
    <property type="evidence" value="ECO:0007669"/>
    <property type="project" value="InterPro"/>
</dbReference>
<comment type="similarity">
    <text evidence="1">Belongs to the Fur family.</text>
</comment>
<dbReference type="AlphaFoldDB" id="A0A6M4A7T6"/>
<feature type="binding site" evidence="7">
    <location>
        <position position="116"/>
    </location>
    <ligand>
        <name>Zn(2+)</name>
        <dbReference type="ChEBI" id="CHEBI:29105"/>
    </ligand>
</feature>
<sequence>MKTSRINSIAADISPTGRQLAESMLRQAQVRVTDARLSVLEVLLETHSALSHLEIQDALQELDRVTLYRALDCLTDAGLAHKITGDDRIFRYSTGNEKLAVNAPRGVQHQHAHFKCSLCSRVFCLDDEQPVSSLKEQLQATLQTTLAKGFQNHDIELTIKGWCADCSK</sequence>
<dbReference type="InterPro" id="IPR043135">
    <property type="entry name" value="Fur_C"/>
</dbReference>
<dbReference type="InterPro" id="IPR002481">
    <property type="entry name" value="FUR"/>
</dbReference>
<keyword evidence="4" id="KW-0805">Transcription regulation</keyword>
<evidence type="ECO:0000256" key="4">
    <source>
        <dbReference type="ARBA" id="ARBA00023015"/>
    </source>
</evidence>
<comment type="cofactor">
    <cofactor evidence="8">
        <name>Mn(2+)</name>
        <dbReference type="ChEBI" id="CHEBI:29035"/>
    </cofactor>
    <cofactor evidence="8">
        <name>Fe(2+)</name>
        <dbReference type="ChEBI" id="CHEBI:29033"/>
    </cofactor>
    <text evidence="8">Binds 1 Mn(2+) or Fe(2+) ion per subunit.</text>
</comment>
<keyword evidence="6" id="KW-0804">Transcription</keyword>
<dbReference type="Gene3D" id="1.10.10.10">
    <property type="entry name" value="Winged helix-like DNA-binding domain superfamily/Winged helix DNA-binding domain"/>
    <property type="match status" value="1"/>
</dbReference>
<dbReference type="Gene3D" id="3.30.1490.190">
    <property type="match status" value="1"/>
</dbReference>
<dbReference type="Proteomes" id="UP000274350">
    <property type="component" value="Chromosome"/>
</dbReference>
<dbReference type="KEGG" id="upi:EJG51_009875"/>
<feature type="binding site" evidence="7">
    <location>
        <position position="119"/>
    </location>
    <ligand>
        <name>Zn(2+)</name>
        <dbReference type="ChEBI" id="CHEBI:29105"/>
    </ligand>
</feature>
<dbReference type="InterPro" id="IPR036388">
    <property type="entry name" value="WH-like_DNA-bd_sf"/>
</dbReference>
<name>A0A6M4A7T6_9BURK</name>
<dbReference type="Pfam" id="PF01475">
    <property type="entry name" value="FUR"/>
    <property type="match status" value="1"/>
</dbReference>
<keyword evidence="5" id="KW-0238">DNA-binding</keyword>
<dbReference type="InterPro" id="IPR036390">
    <property type="entry name" value="WH_DNA-bd_sf"/>
</dbReference>
<proteinExistence type="inferred from homology"/>
<dbReference type="GO" id="GO:0045892">
    <property type="term" value="P:negative regulation of DNA-templated transcription"/>
    <property type="evidence" value="ECO:0007669"/>
    <property type="project" value="TreeGrafter"/>
</dbReference>
<reference evidence="9 10" key="1">
    <citation type="journal article" date="2019" name="Int. J. Syst. Evol. Microbiol.">
        <title>Undibacterium piscinae sp. nov., isolated from Korean shiner intestine.</title>
        <authorList>
            <person name="Lee S.Y."/>
            <person name="Kang W."/>
            <person name="Kim P.S."/>
            <person name="Kim H.S."/>
            <person name="Sung H."/>
            <person name="Shin N.R."/>
            <person name="Whon T.W."/>
            <person name="Yun J.H."/>
            <person name="Lee J.Y."/>
            <person name="Lee J.Y."/>
            <person name="Jung M.J."/>
            <person name="Jeong Y.S."/>
            <person name="Tak E.J."/>
            <person name="Han J.E."/>
            <person name="Hyun D.W."/>
            <person name="Kang M.S."/>
            <person name="Lee K.E."/>
            <person name="Lee B.H."/>
            <person name="Bae J.W."/>
        </authorList>
    </citation>
    <scope>NUCLEOTIDE SEQUENCE [LARGE SCALE GENOMIC DNA]</scope>
    <source>
        <strain evidence="9 10">S11R28</strain>
    </source>
</reference>
<dbReference type="OrthoDB" id="8659436at2"/>
<dbReference type="PANTHER" id="PTHR33202">
    <property type="entry name" value="ZINC UPTAKE REGULATION PROTEIN"/>
    <property type="match status" value="1"/>
</dbReference>
<dbReference type="EMBL" id="CP051152">
    <property type="protein sequence ID" value="QJQ06109.1"/>
    <property type="molecule type" value="Genomic_DNA"/>
</dbReference>